<dbReference type="EMBL" id="GGMS01013088">
    <property type="protein sequence ID" value="MBY82291.1"/>
    <property type="molecule type" value="Transcribed_RNA"/>
</dbReference>
<evidence type="ECO:0000313" key="2">
    <source>
        <dbReference type="EMBL" id="MBY82291.1"/>
    </source>
</evidence>
<accession>A0A2S2QWZ5</accession>
<dbReference type="Pfam" id="PF00078">
    <property type="entry name" value="RVT_1"/>
    <property type="match status" value="1"/>
</dbReference>
<proteinExistence type="predicted"/>
<gene>
    <name evidence="2" type="primary">Pol_7</name>
    <name evidence="2" type="ORF">g.172869</name>
</gene>
<reference evidence="2" key="1">
    <citation type="submission" date="2018-04" db="EMBL/GenBank/DDBJ databases">
        <title>Transcriptome assembly of Sipha flava.</title>
        <authorList>
            <person name="Scully E.D."/>
            <person name="Geib S.M."/>
            <person name="Palmer N.A."/>
            <person name="Koch K."/>
            <person name="Bradshaw J."/>
            <person name="Heng-Moss T."/>
            <person name="Sarath G."/>
        </authorList>
    </citation>
    <scope>NUCLEOTIDE SEQUENCE</scope>
</reference>
<name>A0A2S2QWZ5_9HEMI</name>
<dbReference type="OrthoDB" id="6621896at2759"/>
<organism evidence="2">
    <name type="scientific">Sipha flava</name>
    <name type="common">yellow sugarcane aphid</name>
    <dbReference type="NCBI Taxonomy" id="143950"/>
    <lineage>
        <taxon>Eukaryota</taxon>
        <taxon>Metazoa</taxon>
        <taxon>Ecdysozoa</taxon>
        <taxon>Arthropoda</taxon>
        <taxon>Hexapoda</taxon>
        <taxon>Insecta</taxon>
        <taxon>Pterygota</taxon>
        <taxon>Neoptera</taxon>
        <taxon>Paraneoptera</taxon>
        <taxon>Hemiptera</taxon>
        <taxon>Sternorrhyncha</taxon>
        <taxon>Aphidomorpha</taxon>
        <taxon>Aphidoidea</taxon>
        <taxon>Aphididae</taxon>
        <taxon>Sipha</taxon>
    </lineage>
</organism>
<feature type="domain" description="Reverse transcriptase" evidence="1">
    <location>
        <begin position="119"/>
        <end position="270"/>
    </location>
</feature>
<dbReference type="AlphaFoldDB" id="A0A2S2QWZ5"/>
<protein>
    <submittedName>
        <fullName evidence="2">Retrovirus-related Pol polyprotein LINE-1</fullName>
    </submittedName>
</protein>
<sequence length="271" mass="31705">MKDEHGNFITDTKKIALHFMEFFKRILNNMGDKIITYEKRIYYTAEPEILKPTLNKVKTIINTLKNNKAPGDDNINSELIKLVNKQLITKIHKLIYNVRTKEKVLTDWNIAIICPIFKKGDPTEVENYQGISLVDTSYKDLSLTILKRLEKYATDIIGKYQSGFIRGKSTTNHIFTIRQIMEKYYEYDKELHMVFVDFKQVYDTINRDHSWIALTNLGIPNKLIKIIKICNSNTFCKVQWQGELSPHFEIKSGLKQGDAHFHILFNLLLNN</sequence>
<dbReference type="InterPro" id="IPR000477">
    <property type="entry name" value="RT_dom"/>
</dbReference>
<evidence type="ECO:0000259" key="1">
    <source>
        <dbReference type="Pfam" id="PF00078"/>
    </source>
</evidence>
<dbReference type="PANTHER" id="PTHR19446">
    <property type="entry name" value="REVERSE TRANSCRIPTASES"/>
    <property type="match status" value="1"/>
</dbReference>